<evidence type="ECO:0000256" key="2">
    <source>
        <dbReference type="SAM" id="SignalP"/>
    </source>
</evidence>
<dbReference type="Proteomes" id="UP000192342">
    <property type="component" value="Unassembled WGS sequence"/>
</dbReference>
<gene>
    <name evidence="3" type="ORF">ATO7_15812</name>
</gene>
<keyword evidence="2" id="KW-0732">Signal</keyword>
<dbReference type="RefSeq" id="WP_083563408.1">
    <property type="nucleotide sequence ID" value="NZ_AQQV01000005.1"/>
</dbReference>
<feature type="chain" id="PRO_5012960043" evidence="2">
    <location>
        <begin position="23"/>
        <end position="601"/>
    </location>
</feature>
<accession>A0A1Y1SAC9</accession>
<name>A0A1Y1SAC9_9GAMM</name>
<sequence length="601" mass="64120">MTKAFQALVLMISMGFMPIAGAVNISNNGLGEAIVAPYYSVRDGWITLLNINNTSSDPILVKIRVREAYNGRGVADTVVGLAAHDSFVAVMLEDSNGNLILRSADSPNDQGQHSCNTLTRVNSGSGTLEYAMFSQQNFTAANSDGRPGSDSPSDNMSDAAKDRMREGYIEMFVLGHADSSLIQGPERFGPGDAPSAPLAGAINMARAIAQFDCANFKTALTEDINSETGDRHILDTARQFGEPTKVLRADFRMIHLERGTEVEQYPLAWANFFNPGANDSDSDGVVKPLENANCTITRGDERTLGANWSPQSSASCQNLVTAATGHANLEPSLNDAWPAVARKFDDDSESLVTINATVNSFAGRPRGIDAVSATIQARSVLGEWSQNLAAGVTTDWILTMPTRPFYVDQAANAAAAIALDSFVGHSQGRSTSCITQDYDNDGSWDVDFDGNGVSDCEAAPYPPFDQALAENEPECAVALYSFVNRAGEKIVPSEAPSPDFGTGLPEDPYKGQVHLCTAATLVSFNGASAFKTHEQNIDTSSYASDVAGWAEIDLTNKGARTQNLAGSTPGLPMIGFNVKHRVIQGASTTNYSSSVPLYFSR</sequence>
<keyword evidence="4" id="KW-1185">Reference proteome</keyword>
<feature type="region of interest" description="Disordered" evidence="1">
    <location>
        <begin position="139"/>
        <end position="159"/>
    </location>
</feature>
<evidence type="ECO:0000256" key="1">
    <source>
        <dbReference type="SAM" id="MobiDB-lite"/>
    </source>
</evidence>
<comment type="caution">
    <text evidence="3">The sequence shown here is derived from an EMBL/GenBank/DDBJ whole genome shotgun (WGS) entry which is preliminary data.</text>
</comment>
<proteinExistence type="predicted"/>
<dbReference type="EMBL" id="AQQV01000005">
    <property type="protein sequence ID" value="ORE85264.1"/>
    <property type="molecule type" value="Genomic_DNA"/>
</dbReference>
<feature type="compositionally biased region" description="Low complexity" evidence="1">
    <location>
        <begin position="143"/>
        <end position="154"/>
    </location>
</feature>
<organism evidence="3 4">
    <name type="scientific">Oceanococcus atlanticus</name>
    <dbReference type="NCBI Taxonomy" id="1317117"/>
    <lineage>
        <taxon>Bacteria</taxon>
        <taxon>Pseudomonadati</taxon>
        <taxon>Pseudomonadota</taxon>
        <taxon>Gammaproteobacteria</taxon>
        <taxon>Chromatiales</taxon>
        <taxon>Oceanococcaceae</taxon>
        <taxon>Oceanococcus</taxon>
    </lineage>
</organism>
<evidence type="ECO:0000313" key="3">
    <source>
        <dbReference type="EMBL" id="ORE85264.1"/>
    </source>
</evidence>
<dbReference type="AlphaFoldDB" id="A0A1Y1SAC9"/>
<dbReference type="OrthoDB" id="5763254at2"/>
<evidence type="ECO:0000313" key="4">
    <source>
        <dbReference type="Proteomes" id="UP000192342"/>
    </source>
</evidence>
<protein>
    <submittedName>
        <fullName evidence="3">Uncharacterized protein</fullName>
    </submittedName>
</protein>
<dbReference type="STRING" id="1317117.ATO7_15812"/>
<feature type="signal peptide" evidence="2">
    <location>
        <begin position="1"/>
        <end position="22"/>
    </location>
</feature>
<reference evidence="3 4" key="1">
    <citation type="submission" date="2013-04" db="EMBL/GenBank/DDBJ databases">
        <title>Oceanococcus atlanticus 22II-S10r2 Genome Sequencing.</title>
        <authorList>
            <person name="Lai Q."/>
            <person name="Li G."/>
            <person name="Shao Z."/>
        </authorList>
    </citation>
    <scope>NUCLEOTIDE SEQUENCE [LARGE SCALE GENOMIC DNA]</scope>
    <source>
        <strain evidence="3 4">22II-S10r2</strain>
    </source>
</reference>